<evidence type="ECO:0000313" key="4">
    <source>
        <dbReference type="Proteomes" id="UP000504629"/>
    </source>
</evidence>
<sequence length="139" mass="15602">MGFSNLVLNQENRTESNKKMNVPFLFVLVVCVVQSSTEGQPLDGAHGNDIIYNEFINENIDKGEYSYRFKTIDETEKDETAYFNEDGDLVVVGYYSYVDPEGKIHYVPYRADKTGFHIEKISSGSFNLPNAIVASLLGG</sequence>
<proteinExistence type="predicted"/>
<feature type="chain" id="PRO_5026925690" evidence="3">
    <location>
        <begin position="40"/>
        <end position="139"/>
    </location>
</feature>
<dbReference type="InterPro" id="IPR050468">
    <property type="entry name" value="Cuticle_Struct_Prot"/>
</dbReference>
<dbReference type="RefSeq" id="XP_028032396.1">
    <property type="nucleotide sequence ID" value="XM_028176595.1"/>
</dbReference>
<dbReference type="GeneID" id="114244709"/>
<accession>A0A6J2JRJ9</accession>
<feature type="signal peptide" evidence="3">
    <location>
        <begin position="1"/>
        <end position="39"/>
    </location>
</feature>
<dbReference type="Pfam" id="PF00379">
    <property type="entry name" value="Chitin_bind_4"/>
    <property type="match status" value="1"/>
</dbReference>
<name>A0A6J2JRJ9_BOMMA</name>
<dbReference type="PANTHER" id="PTHR10380">
    <property type="entry name" value="CUTICLE PROTEIN"/>
    <property type="match status" value="1"/>
</dbReference>
<dbReference type="InterPro" id="IPR000618">
    <property type="entry name" value="Insect_cuticle"/>
</dbReference>
<gene>
    <name evidence="5" type="primary">LOC114244709</name>
</gene>
<evidence type="ECO:0000256" key="2">
    <source>
        <dbReference type="PROSITE-ProRule" id="PRU00497"/>
    </source>
</evidence>
<organism evidence="4 5">
    <name type="scientific">Bombyx mandarina</name>
    <name type="common">Wild silk moth</name>
    <name type="synonym">Wild silkworm</name>
    <dbReference type="NCBI Taxonomy" id="7092"/>
    <lineage>
        <taxon>Eukaryota</taxon>
        <taxon>Metazoa</taxon>
        <taxon>Ecdysozoa</taxon>
        <taxon>Arthropoda</taxon>
        <taxon>Hexapoda</taxon>
        <taxon>Insecta</taxon>
        <taxon>Pterygota</taxon>
        <taxon>Neoptera</taxon>
        <taxon>Endopterygota</taxon>
        <taxon>Lepidoptera</taxon>
        <taxon>Glossata</taxon>
        <taxon>Ditrysia</taxon>
        <taxon>Bombycoidea</taxon>
        <taxon>Bombycidae</taxon>
        <taxon>Bombycinae</taxon>
        <taxon>Bombyx</taxon>
    </lineage>
</organism>
<dbReference type="Proteomes" id="UP000504629">
    <property type="component" value="Unplaced"/>
</dbReference>
<dbReference type="AlphaFoldDB" id="A0A6J2JRJ9"/>
<dbReference type="PROSITE" id="PS51155">
    <property type="entry name" value="CHIT_BIND_RR_2"/>
    <property type="match status" value="1"/>
</dbReference>
<dbReference type="KEGG" id="bman:114244709"/>
<dbReference type="GO" id="GO:0008010">
    <property type="term" value="F:structural constituent of chitin-based larval cuticle"/>
    <property type="evidence" value="ECO:0007669"/>
    <property type="project" value="TreeGrafter"/>
</dbReference>
<reference evidence="5" key="1">
    <citation type="submission" date="2025-08" db="UniProtKB">
        <authorList>
            <consortium name="RefSeq"/>
        </authorList>
    </citation>
    <scope>IDENTIFICATION</scope>
    <source>
        <tissue evidence="5">Silk gland</tissue>
    </source>
</reference>
<dbReference type="GO" id="GO:0062129">
    <property type="term" value="C:chitin-based extracellular matrix"/>
    <property type="evidence" value="ECO:0007669"/>
    <property type="project" value="TreeGrafter"/>
</dbReference>
<evidence type="ECO:0000313" key="5">
    <source>
        <dbReference type="RefSeq" id="XP_028032396.1"/>
    </source>
</evidence>
<keyword evidence="4" id="KW-1185">Reference proteome</keyword>
<evidence type="ECO:0000256" key="3">
    <source>
        <dbReference type="SAM" id="SignalP"/>
    </source>
</evidence>
<dbReference type="PRINTS" id="PR00947">
    <property type="entry name" value="CUTICLE"/>
</dbReference>
<evidence type="ECO:0000256" key="1">
    <source>
        <dbReference type="ARBA" id="ARBA00022729"/>
    </source>
</evidence>
<dbReference type="OrthoDB" id="8000451at2759"/>
<keyword evidence="2" id="KW-0193">Cuticle</keyword>
<dbReference type="PANTHER" id="PTHR10380:SF192">
    <property type="entry name" value="GEO02312P1"/>
    <property type="match status" value="1"/>
</dbReference>
<keyword evidence="1 3" id="KW-0732">Signal</keyword>
<protein>
    <submittedName>
        <fullName evidence="5">Uncharacterized protein LOC114244709</fullName>
    </submittedName>
</protein>